<evidence type="ECO:0000313" key="2">
    <source>
        <dbReference type="WBParaSite" id="nRc.2.0.1.t08878-RA"/>
    </source>
</evidence>
<dbReference type="Proteomes" id="UP000887565">
    <property type="component" value="Unplaced"/>
</dbReference>
<name>A0A915I421_ROMCU</name>
<keyword evidence="1" id="KW-1185">Reference proteome</keyword>
<protein>
    <submittedName>
        <fullName evidence="2">Uncharacterized protein</fullName>
    </submittedName>
</protein>
<proteinExistence type="predicted"/>
<evidence type="ECO:0000313" key="1">
    <source>
        <dbReference type="Proteomes" id="UP000887565"/>
    </source>
</evidence>
<dbReference type="AlphaFoldDB" id="A0A915I421"/>
<dbReference type="WBParaSite" id="nRc.2.0.1.t08878-RA">
    <property type="protein sequence ID" value="nRc.2.0.1.t08878-RA"/>
    <property type="gene ID" value="nRc.2.0.1.g08878"/>
</dbReference>
<sequence>MGTVIAPITEQLVGGNTLNPYVIYFVTNGLHWRIGFKLDAVVDCQFVDGVGPRKVPLCNQNKNGCLPGDDCSLGGDVTLTDAYFQLDLATIVG</sequence>
<reference evidence="2" key="1">
    <citation type="submission" date="2022-11" db="UniProtKB">
        <authorList>
            <consortium name="WormBaseParasite"/>
        </authorList>
    </citation>
    <scope>IDENTIFICATION</scope>
</reference>
<accession>A0A915I421</accession>
<organism evidence="1 2">
    <name type="scientific">Romanomermis culicivorax</name>
    <name type="common">Nematode worm</name>
    <dbReference type="NCBI Taxonomy" id="13658"/>
    <lineage>
        <taxon>Eukaryota</taxon>
        <taxon>Metazoa</taxon>
        <taxon>Ecdysozoa</taxon>
        <taxon>Nematoda</taxon>
        <taxon>Enoplea</taxon>
        <taxon>Dorylaimia</taxon>
        <taxon>Mermithida</taxon>
        <taxon>Mermithoidea</taxon>
        <taxon>Mermithidae</taxon>
        <taxon>Romanomermis</taxon>
    </lineage>
</organism>